<name>A0A1A8X5R7_PLAOA</name>
<gene>
    <name evidence="2" type="ORF">POVCU1_050820</name>
</gene>
<feature type="transmembrane region" description="Helical" evidence="1">
    <location>
        <begin position="266"/>
        <end position="285"/>
    </location>
</feature>
<organism evidence="2 3">
    <name type="scientific">Plasmodium ovale curtisi</name>
    <dbReference type="NCBI Taxonomy" id="864141"/>
    <lineage>
        <taxon>Eukaryota</taxon>
        <taxon>Sar</taxon>
        <taxon>Alveolata</taxon>
        <taxon>Apicomplexa</taxon>
        <taxon>Aconoidasida</taxon>
        <taxon>Haemosporida</taxon>
        <taxon>Plasmodiidae</taxon>
        <taxon>Plasmodium</taxon>
        <taxon>Plasmodium (Plasmodium)</taxon>
    </lineage>
</organism>
<proteinExistence type="predicted"/>
<dbReference type="AlphaFoldDB" id="A0A1A8X5R7"/>
<dbReference type="InterPro" id="IPR008780">
    <property type="entry name" value="Plasmodium_Vir"/>
</dbReference>
<reference evidence="3" key="1">
    <citation type="submission" date="2016-05" db="EMBL/GenBank/DDBJ databases">
        <authorList>
            <person name="Naeem Raeece"/>
        </authorList>
    </citation>
    <scope>NUCLEOTIDE SEQUENCE [LARGE SCALE GENOMIC DNA]</scope>
</reference>
<keyword evidence="1" id="KW-1133">Transmembrane helix</keyword>
<evidence type="ECO:0000313" key="2">
    <source>
        <dbReference type="EMBL" id="SBS99115.1"/>
    </source>
</evidence>
<keyword evidence="1" id="KW-0472">Membrane</keyword>
<dbReference type="EMBL" id="FLQV01001151">
    <property type="protein sequence ID" value="SBS99115.1"/>
    <property type="molecule type" value="Genomic_DNA"/>
</dbReference>
<dbReference type="Pfam" id="PF05795">
    <property type="entry name" value="Plasmodium_Vir"/>
    <property type="match status" value="2"/>
</dbReference>
<protein>
    <submittedName>
        <fullName evidence="2">PIR Superfamily Protein</fullName>
    </submittedName>
</protein>
<sequence>MAYRVDILKSQLPSIQHDIYWNNPVISCEKCSLCDNVNRNKKDMPWFKFLCYQLVKNLELSEDLNSRNNQDERESRCKSLMYWMYDKVKTFYEKSSVKNNDKLIPELLGVWKNFFDNNPGTGKFYKCKVPEASEFKDIKDVKKRKTMFDYCWNYSELSRILKRYVSYENCHIYYDYFKDGLRKYKETVTECNAQDFIINGCSSFSSNADPDDVLNTPKCRSIEISPEKDGYVKKDACDAFKKPDPEVIYRTEEIPVPEFTFSDNRAIILIFLSLWGVFLTFLFLYKMTPFRSWISNKLGKRKIIRDNFNEKSDDETLNADYESMDINMENIGYNVTYNTDWNSSR</sequence>
<dbReference type="Proteomes" id="UP000078546">
    <property type="component" value="Unassembled WGS sequence"/>
</dbReference>
<accession>A0A1A8X5R7</accession>
<evidence type="ECO:0000313" key="3">
    <source>
        <dbReference type="Proteomes" id="UP000078546"/>
    </source>
</evidence>
<keyword evidence="1" id="KW-0812">Transmembrane</keyword>
<evidence type="ECO:0000256" key="1">
    <source>
        <dbReference type="SAM" id="Phobius"/>
    </source>
</evidence>